<accession>W3V6H5</accession>
<dbReference type="EMBL" id="AYSJ01000013">
    <property type="protein sequence ID" value="ETS30720.1"/>
    <property type="molecule type" value="Genomic_DNA"/>
</dbReference>
<name>W3V6H5_9GAMM</name>
<dbReference type="PATRIC" id="fig|1004151.3.peg.2751"/>
<proteinExistence type="predicted"/>
<organism evidence="1 2">
    <name type="scientific">Photorhabdus khanii NC19</name>
    <dbReference type="NCBI Taxonomy" id="1004151"/>
    <lineage>
        <taxon>Bacteria</taxon>
        <taxon>Pseudomonadati</taxon>
        <taxon>Pseudomonadota</taxon>
        <taxon>Gammaproteobacteria</taxon>
        <taxon>Enterobacterales</taxon>
        <taxon>Morganellaceae</taxon>
        <taxon>Photorhabdus</taxon>
    </lineage>
</organism>
<gene>
    <name evidence="1" type="ORF">PTE_02666</name>
</gene>
<evidence type="ECO:0000313" key="1">
    <source>
        <dbReference type="EMBL" id="ETS30720.1"/>
    </source>
</evidence>
<protein>
    <submittedName>
        <fullName evidence="1">Uncharacterized protein</fullName>
    </submittedName>
</protein>
<dbReference type="AlphaFoldDB" id="W3V6H5"/>
<reference evidence="1 2" key="1">
    <citation type="submission" date="2013-11" db="EMBL/GenBank/DDBJ databases">
        <title>Elucidation of the Photorhabdus temperata genome and generation of transposon mutant library to identify motility mutants.</title>
        <authorList>
            <person name="Hurst S.G.IV."/>
            <person name="Micheals B."/>
            <person name="Abebe-Akele F."/>
            <person name="Rowedder H."/>
            <person name="Bullock H."/>
            <person name="Jackobeck R."/>
            <person name="Janicki E."/>
            <person name="Tisa L.S."/>
        </authorList>
    </citation>
    <scope>NUCLEOTIDE SEQUENCE [LARGE SCALE GENOMIC DNA]</scope>
    <source>
        <strain evidence="1 2">NC19</strain>
    </source>
</reference>
<keyword evidence="2" id="KW-1185">Reference proteome</keyword>
<comment type="caution">
    <text evidence="1">The sequence shown here is derived from an EMBL/GenBank/DDBJ whole genome shotgun (WGS) entry which is preliminary data.</text>
</comment>
<dbReference type="Proteomes" id="UP000018957">
    <property type="component" value="Unassembled WGS sequence"/>
</dbReference>
<sequence>MANIVLLWNIPVFYFCLSLKAELIPQSLNRTQVKVVR</sequence>
<evidence type="ECO:0000313" key="2">
    <source>
        <dbReference type="Proteomes" id="UP000018957"/>
    </source>
</evidence>